<dbReference type="OrthoDB" id="10308912at2759"/>
<organism evidence="1 2">
    <name type="scientific">Aspergillus puulaauensis</name>
    <dbReference type="NCBI Taxonomy" id="1220207"/>
    <lineage>
        <taxon>Eukaryota</taxon>
        <taxon>Fungi</taxon>
        <taxon>Dikarya</taxon>
        <taxon>Ascomycota</taxon>
        <taxon>Pezizomycotina</taxon>
        <taxon>Eurotiomycetes</taxon>
        <taxon>Eurotiomycetidae</taxon>
        <taxon>Eurotiales</taxon>
        <taxon>Aspergillaceae</taxon>
        <taxon>Aspergillus</taxon>
    </lineage>
</organism>
<gene>
    <name evidence="1" type="ORF">APUU_50655A</name>
</gene>
<dbReference type="KEGG" id="apuu:APUU_50655A"/>
<proteinExistence type="predicted"/>
<dbReference type="RefSeq" id="XP_041558138.1">
    <property type="nucleotide sequence ID" value="XM_041705676.1"/>
</dbReference>
<accession>A0A7R8ANG3</accession>
<dbReference type="AlphaFoldDB" id="A0A7R8ANG3"/>
<keyword evidence="2" id="KW-1185">Reference proteome</keyword>
<sequence>MASLRQTARRLFQTLSQIPELQPATALLIGGIAASQYLHGVNPESIDVLINLRGDYQAGTNVHVARLAQRRFPGIFTIDNNPGYGLRTVFRGVPIRFHHKDTLPWITSSSMTPVANAGSFLPFLNMYDLMVSRFWSARLRGTDYYEIDISQAVKLMVKLVDPVTGLVSVTDVQREFLRCPVEELCGRSDTDQWLLQVFEM</sequence>
<dbReference type="Proteomes" id="UP000654913">
    <property type="component" value="Chromosome 5"/>
</dbReference>
<reference evidence="1" key="2">
    <citation type="submission" date="2021-02" db="EMBL/GenBank/DDBJ databases">
        <title>Aspergillus puulaauensis MK2 genome sequence.</title>
        <authorList>
            <person name="Futagami T."/>
            <person name="Mori K."/>
            <person name="Kadooka C."/>
            <person name="Tanaka T."/>
        </authorList>
    </citation>
    <scope>NUCLEOTIDE SEQUENCE</scope>
    <source>
        <strain evidence="1">MK2</strain>
    </source>
</reference>
<dbReference type="EMBL" id="AP024447">
    <property type="protein sequence ID" value="BCS25944.1"/>
    <property type="molecule type" value="Genomic_DNA"/>
</dbReference>
<name>A0A7R8ANG3_9EURO</name>
<evidence type="ECO:0000313" key="2">
    <source>
        <dbReference type="Proteomes" id="UP000654913"/>
    </source>
</evidence>
<evidence type="ECO:0000313" key="1">
    <source>
        <dbReference type="EMBL" id="BCS25944.1"/>
    </source>
</evidence>
<protein>
    <submittedName>
        <fullName evidence="1">Uncharacterized protein</fullName>
    </submittedName>
</protein>
<reference evidence="1" key="1">
    <citation type="submission" date="2021-01" db="EMBL/GenBank/DDBJ databases">
        <authorList>
            <consortium name="Aspergillus puulaauensis MK2 genome sequencing consortium"/>
            <person name="Kazuki M."/>
            <person name="Futagami T."/>
        </authorList>
    </citation>
    <scope>NUCLEOTIDE SEQUENCE</scope>
    <source>
        <strain evidence="1">MK2</strain>
    </source>
</reference>
<dbReference type="GeneID" id="64975949"/>